<dbReference type="PANTHER" id="PTHR30182">
    <property type="entry name" value="L-SERINE DEHYDRATASE"/>
    <property type="match status" value="1"/>
</dbReference>
<organism evidence="11">
    <name type="scientific">Mucochytrium quahogii</name>
    <dbReference type="NCBI Taxonomy" id="96639"/>
    <lineage>
        <taxon>Eukaryota</taxon>
        <taxon>Sar</taxon>
        <taxon>Stramenopiles</taxon>
        <taxon>Bigyra</taxon>
        <taxon>Labyrinthulomycetes</taxon>
        <taxon>Thraustochytrida</taxon>
        <taxon>Thraustochytriidae</taxon>
        <taxon>Mucochytrium</taxon>
    </lineage>
</organism>
<sequence>MMHSVARFGRNITQKHGVALMVTRSVSTSTFELFKIGVGPSSSHTVGPMKAANDFLVELKDLGHFDTTEEVVVDLYGSLALTGKGHATDHACILGLSGVSPEKVDNALEVLDGVMNGSKLILGNERAIKFHEKQHVKWNFERLEEHANAMKLSAFDESGSTVHSQTYFSIGGGFIRTLEEMHHSLQEINQEANAKKLDWHFSTMNELLALCEEHNTTIASIMRHNERHKGYSDEEIDEKLDRIWEVMNGCIERGLNSEEIYLPGTLDVKRRAPGLYLKEKNFARSNSIRTIDQPYMPMLTGMSRVSMYAIAVNEENAGGWSQIVTAPTNGASGIIPSCIRHTLQDLLHERYCKHLPQLYDSHEHCMVKAPRDFLLTAAAVGALFKQNASISGAEAGCQGEVGVASSMAAAGVAACLGGTPGQVENAAEIAMEHSLGLTCDPIDGLVQIPCIERNAMGATKAMNAATLAIMSPADHNVSFDTVVGVMKKIGDDMKMEYKETALGGLALAHKITRSLPAC</sequence>
<evidence type="ECO:0000256" key="7">
    <source>
        <dbReference type="ARBA" id="ARBA00023014"/>
    </source>
</evidence>
<evidence type="ECO:0000256" key="1">
    <source>
        <dbReference type="ARBA" id="ARBA00001966"/>
    </source>
</evidence>
<dbReference type="InterPro" id="IPR029009">
    <property type="entry name" value="ASB_dom_sf"/>
</dbReference>
<dbReference type="EMBL" id="HBHK01024919">
    <property type="protein sequence ID" value="CAD9704292.1"/>
    <property type="molecule type" value="Transcribed_RNA"/>
</dbReference>
<feature type="domain" description="Serine dehydratase beta chain" evidence="10">
    <location>
        <begin position="29"/>
        <end position="178"/>
    </location>
</feature>
<name>A0A7S2SMD5_9STRA</name>
<dbReference type="PANTHER" id="PTHR30182:SF1">
    <property type="entry name" value="L-SERINE DEHYDRATASE 1"/>
    <property type="match status" value="1"/>
</dbReference>
<dbReference type="GO" id="GO:0046872">
    <property type="term" value="F:metal ion binding"/>
    <property type="evidence" value="ECO:0007669"/>
    <property type="project" value="UniProtKB-KW"/>
</dbReference>
<feature type="domain" description="Serine dehydratase-like alpha subunit" evidence="9">
    <location>
        <begin position="213"/>
        <end position="506"/>
    </location>
</feature>
<evidence type="ECO:0000256" key="2">
    <source>
        <dbReference type="ARBA" id="ARBA00004742"/>
    </source>
</evidence>
<dbReference type="InterPro" id="IPR051318">
    <property type="entry name" value="Fe-S_L-Ser"/>
</dbReference>
<evidence type="ECO:0000259" key="10">
    <source>
        <dbReference type="Pfam" id="PF03315"/>
    </source>
</evidence>
<dbReference type="InterPro" id="IPR011005">
    <property type="entry name" value="Dihydropteroate_synth-like_sf"/>
</dbReference>
<evidence type="ECO:0000256" key="4">
    <source>
        <dbReference type="ARBA" id="ARBA00022485"/>
    </source>
</evidence>
<dbReference type="AlphaFoldDB" id="A0A7S2SMD5"/>
<keyword evidence="8" id="KW-0456">Lyase</keyword>
<dbReference type="SUPFAM" id="SSF51717">
    <property type="entry name" value="Dihydropteroate synthetase-like"/>
    <property type="match status" value="1"/>
</dbReference>
<dbReference type="Gene3D" id="3.30.1330.90">
    <property type="entry name" value="D-3-phosphoglycerate dehydrogenase, domain 3"/>
    <property type="match status" value="1"/>
</dbReference>
<dbReference type="Pfam" id="PF03313">
    <property type="entry name" value="SDH_alpha"/>
    <property type="match status" value="1"/>
</dbReference>
<evidence type="ECO:0000256" key="5">
    <source>
        <dbReference type="ARBA" id="ARBA00022723"/>
    </source>
</evidence>
<dbReference type="InterPro" id="IPR005131">
    <property type="entry name" value="Ser_deHydtase_bsu"/>
</dbReference>
<dbReference type="InterPro" id="IPR004644">
    <property type="entry name" value="Fe-S_L-Ser_mono"/>
</dbReference>
<proteinExistence type="predicted"/>
<dbReference type="GO" id="GO:0051539">
    <property type="term" value="F:4 iron, 4 sulfur cluster binding"/>
    <property type="evidence" value="ECO:0007669"/>
    <property type="project" value="UniProtKB-KW"/>
</dbReference>
<dbReference type="FunFam" id="3.30.1330.90:FF:000001">
    <property type="entry name" value="L-serine ammonia-lyase 1"/>
    <property type="match status" value="1"/>
</dbReference>
<comment type="cofactor">
    <cofactor evidence="1">
        <name>[4Fe-4S] cluster</name>
        <dbReference type="ChEBI" id="CHEBI:49883"/>
    </cofactor>
</comment>
<keyword evidence="5" id="KW-0479">Metal-binding</keyword>
<dbReference type="NCBIfam" id="TIGR00720">
    <property type="entry name" value="sda_mono"/>
    <property type="match status" value="1"/>
</dbReference>
<keyword evidence="3" id="KW-0312">Gluconeogenesis</keyword>
<keyword evidence="7" id="KW-0411">Iron-sulfur</keyword>
<evidence type="ECO:0000256" key="8">
    <source>
        <dbReference type="ARBA" id="ARBA00023239"/>
    </source>
</evidence>
<dbReference type="SUPFAM" id="SSF143548">
    <property type="entry name" value="Serine metabolism enzymes domain"/>
    <property type="match status" value="1"/>
</dbReference>
<dbReference type="GO" id="GO:0003941">
    <property type="term" value="F:L-serine ammonia-lyase activity"/>
    <property type="evidence" value="ECO:0007669"/>
    <property type="project" value="InterPro"/>
</dbReference>
<dbReference type="Pfam" id="PF03315">
    <property type="entry name" value="SDH_beta"/>
    <property type="match status" value="1"/>
</dbReference>
<dbReference type="GO" id="GO:0006094">
    <property type="term" value="P:gluconeogenesis"/>
    <property type="evidence" value="ECO:0007669"/>
    <property type="project" value="UniProtKB-KW"/>
</dbReference>
<comment type="pathway">
    <text evidence="2">Carbohydrate biosynthesis; gluconeogenesis.</text>
</comment>
<evidence type="ECO:0000259" key="9">
    <source>
        <dbReference type="Pfam" id="PF03313"/>
    </source>
</evidence>
<keyword evidence="4" id="KW-0004">4Fe-4S</keyword>
<reference evidence="11" key="1">
    <citation type="submission" date="2021-01" db="EMBL/GenBank/DDBJ databases">
        <authorList>
            <person name="Corre E."/>
            <person name="Pelletier E."/>
            <person name="Niang G."/>
            <person name="Scheremetjew M."/>
            <person name="Finn R."/>
            <person name="Kale V."/>
            <person name="Holt S."/>
            <person name="Cochrane G."/>
            <person name="Meng A."/>
            <person name="Brown T."/>
            <person name="Cohen L."/>
        </authorList>
    </citation>
    <scope>NUCLEOTIDE SEQUENCE</scope>
    <source>
        <strain evidence="11">NY070348D</strain>
    </source>
</reference>
<evidence type="ECO:0008006" key="12">
    <source>
        <dbReference type="Google" id="ProtNLM"/>
    </source>
</evidence>
<accession>A0A7S2SMD5</accession>
<evidence type="ECO:0000313" key="11">
    <source>
        <dbReference type="EMBL" id="CAD9704292.1"/>
    </source>
</evidence>
<evidence type="ECO:0000256" key="3">
    <source>
        <dbReference type="ARBA" id="ARBA00022432"/>
    </source>
</evidence>
<protein>
    <recommendedName>
        <fullName evidence="12">L-serine ammonia-lyase</fullName>
    </recommendedName>
</protein>
<gene>
    <name evidence="11" type="ORF">QSP1433_LOCUS15669</name>
</gene>
<evidence type="ECO:0000256" key="6">
    <source>
        <dbReference type="ARBA" id="ARBA00023004"/>
    </source>
</evidence>
<keyword evidence="6" id="KW-0408">Iron</keyword>
<dbReference type="InterPro" id="IPR005130">
    <property type="entry name" value="Ser_deHydtase-like_asu"/>
</dbReference>